<accession>A0ABY2H8M4</accession>
<evidence type="ECO:0000256" key="1">
    <source>
        <dbReference type="SAM" id="MobiDB-lite"/>
    </source>
</evidence>
<reference evidence="2 3" key="1">
    <citation type="submission" date="2018-01" db="EMBL/GenBank/DDBJ databases">
        <title>Genome characterization of the sugarcane-associated fungus Trichoderma ghanense CCMA-1212 and their application in lignocelulose bioconversion.</title>
        <authorList>
            <person name="Steindorff A.S."/>
            <person name="Mendes T.D."/>
            <person name="Vilela E.S.D."/>
            <person name="Rodrigues D.S."/>
            <person name="Formighieri E.F."/>
            <person name="Melo I.S."/>
            <person name="Favaro L.C.L."/>
        </authorList>
    </citation>
    <scope>NUCLEOTIDE SEQUENCE [LARGE SCALE GENOMIC DNA]</scope>
    <source>
        <strain evidence="2 3">CCMA-1212</strain>
    </source>
</reference>
<keyword evidence="3" id="KW-1185">Reference proteome</keyword>
<organism evidence="2 3">
    <name type="scientific">Trichoderma ghanense</name>
    <dbReference type="NCBI Taxonomy" id="65468"/>
    <lineage>
        <taxon>Eukaryota</taxon>
        <taxon>Fungi</taxon>
        <taxon>Dikarya</taxon>
        <taxon>Ascomycota</taxon>
        <taxon>Pezizomycotina</taxon>
        <taxon>Sordariomycetes</taxon>
        <taxon>Hypocreomycetidae</taxon>
        <taxon>Hypocreales</taxon>
        <taxon>Hypocreaceae</taxon>
        <taxon>Trichoderma</taxon>
    </lineage>
</organism>
<gene>
    <name evidence="2" type="ORF">CCMA1212_004667</name>
</gene>
<proteinExistence type="predicted"/>
<dbReference type="EMBL" id="PPTA01000005">
    <property type="protein sequence ID" value="TFB03795.1"/>
    <property type="molecule type" value="Genomic_DNA"/>
</dbReference>
<protein>
    <submittedName>
        <fullName evidence="2">Uncharacterized protein</fullName>
    </submittedName>
</protein>
<feature type="region of interest" description="Disordered" evidence="1">
    <location>
        <begin position="193"/>
        <end position="214"/>
    </location>
</feature>
<evidence type="ECO:0000313" key="2">
    <source>
        <dbReference type="EMBL" id="TFB03795.1"/>
    </source>
</evidence>
<evidence type="ECO:0000313" key="3">
    <source>
        <dbReference type="Proteomes" id="UP001642720"/>
    </source>
</evidence>
<comment type="caution">
    <text evidence="2">The sequence shown here is derived from an EMBL/GenBank/DDBJ whole genome shotgun (WGS) entry which is preliminary data.</text>
</comment>
<dbReference type="Proteomes" id="UP001642720">
    <property type="component" value="Unassembled WGS sequence"/>
</dbReference>
<dbReference type="GeneID" id="300576414"/>
<sequence length="259" mass="28447">MGGLRSVILNHPKRLILPLELTLYEVRPCYSTAGIRQHHIWTTTNRKTPLRTECPLPQPPCDSPGGQENEGGTEIAPIGGTCLTCGKPTLFSPLSPSWIDARGVMRPTAASLVGWLHRGSMWLHKVHSCGRAYIHEYVHVCKDVHSPSIHQTINQQCRDSLCHPRKWQSGADLMIFLLCSTVLWNSIDERHSRPGVPVAGATKRGGGRQASATPSPMLQNVFTHAGQSTPHCPVGATAWTGNAREEDKIDTVTDKYGVR</sequence>
<name>A0ABY2H8M4_9HYPO</name>
<dbReference type="RefSeq" id="XP_073559996.1">
    <property type="nucleotide sequence ID" value="XM_073701964.1"/>
</dbReference>